<feature type="region of interest" description="Disordered" evidence="7">
    <location>
        <begin position="170"/>
        <end position="217"/>
    </location>
</feature>
<reference evidence="8 9" key="1">
    <citation type="submission" date="2024-09" db="EMBL/GenBank/DDBJ databases">
        <title>A chromosome-level genome assembly of Gray's grenadier anchovy, Coilia grayii.</title>
        <authorList>
            <person name="Fu Z."/>
        </authorList>
    </citation>
    <scope>NUCLEOTIDE SEQUENCE [LARGE SCALE GENOMIC DNA]</scope>
    <source>
        <strain evidence="8">G4</strain>
        <tissue evidence="8">Muscle</tissue>
    </source>
</reference>
<evidence type="ECO:0000256" key="7">
    <source>
        <dbReference type="SAM" id="MobiDB-lite"/>
    </source>
</evidence>
<accession>A0ABD1ISJ2</accession>
<keyword evidence="5" id="KW-0143">Chaperone</keyword>
<feature type="compositionally biased region" description="Acidic residues" evidence="7">
    <location>
        <begin position="177"/>
        <end position="190"/>
    </location>
</feature>
<name>A0ABD1ISJ2_9TELE</name>
<keyword evidence="9" id="KW-1185">Reference proteome</keyword>
<feature type="compositionally biased region" description="Low complexity" evidence="7">
    <location>
        <begin position="193"/>
        <end position="206"/>
    </location>
</feature>
<evidence type="ECO:0000256" key="6">
    <source>
        <dbReference type="RuleBase" id="RU369048"/>
    </source>
</evidence>
<dbReference type="PANTHER" id="PTHR12425:SF3">
    <property type="entry name" value="SYNEMBRYN"/>
    <property type="match status" value="1"/>
</dbReference>
<dbReference type="PANTHER" id="PTHR12425">
    <property type="entry name" value="SYNEMBRYN"/>
    <property type="match status" value="1"/>
</dbReference>
<sequence length="713" mass="79297">MDVEDIIRCIKEGDEDGIRVQLQHFNREYAQCFFFDTEEQERRRVSMDLHTSIFFKRNKVREYVPDSDSDYDEKAEDPEVILRLHLTSVLSQYIRSDPPGRVLRACLQTLRILSRDKKVLGPLVTDSSLLTLAKLGGVNCGVPTCDDEDDSENPYGAILEALAELRRSEGCGNASDEGGDAGDEEEEEDMEAHSSAEGSGDSAQGDADGEGGCGGYYSGGGADETRYTRGNSNTTTHACVGGEPRGSIYKMLARGKRDNRMSIVPTGQDEEEEEVGDDVQKKEAMKVLCNVVYNSIWAQERASELRLLSGVTEALGMETQSLSPHCGQFYELRFMFLLTALRPELRMQLKQEGGLPLLATILEQCLKVQWSDQQQVLRDPSAPPVPTEATQRAMEALKILFNITYTAHTQQPSEEDMALYRQLAAILGHCLMISCEGEKETDDLKGHIVNLLSALPLGCLEVLASVPLTPNSEQWEGANMDYVHSLLLYMEHKLEKGHKVKEKLTPALNFLTECSRAHRQTRRYLRQQVLPALRDVSLRPEHGDTLKSRLVRLMTHVDTELKHCAADFLFVLCKENVGRFVKYTGYGNAAGLLATRGLLGGQSISSVTMAQYSSDSDSDTEEYRQAKARVNLVTGRVEQEQPDPMAGMTEEEKEVEARRLVSLFSRLSRENVIQPMGLNAEGLLTPMSGLMSDPMAEENEENGGGMNDLEDVE</sequence>
<evidence type="ECO:0000256" key="4">
    <source>
        <dbReference type="ARBA" id="ARBA00022658"/>
    </source>
</evidence>
<dbReference type="EMBL" id="JBHFQA010000023">
    <property type="protein sequence ID" value="KAL2077962.1"/>
    <property type="molecule type" value="Genomic_DNA"/>
</dbReference>
<comment type="subcellular location">
    <subcellularLocation>
        <location evidence="1">Cytoplasm</location>
        <location evidence="1">Cell cortex</location>
    </subcellularLocation>
</comment>
<dbReference type="InterPro" id="IPR019318">
    <property type="entry name" value="Gua_nucleotide_exch_fac_Ric8"/>
</dbReference>
<keyword evidence="3 6" id="KW-0963">Cytoplasm</keyword>
<evidence type="ECO:0000313" key="8">
    <source>
        <dbReference type="EMBL" id="KAL2077962.1"/>
    </source>
</evidence>
<comment type="function">
    <text evidence="6">Chaperone that specifically binds and folds nascent G alpha proteins prior to G protein heterotrimer formation. Also acts as a guanine nucleotide exchange factor (GEF) for G alpha proteins by stimulating exchange of bound GDP for free GTP.</text>
</comment>
<proteinExistence type="inferred from homology"/>
<dbReference type="GO" id="GO:0005938">
    <property type="term" value="C:cell cortex"/>
    <property type="evidence" value="ECO:0007669"/>
    <property type="project" value="UniProtKB-SubCell"/>
</dbReference>
<keyword evidence="4 6" id="KW-0344">Guanine-nucleotide releasing factor</keyword>
<protein>
    <recommendedName>
        <fullName evidence="6">Synembryn</fullName>
    </recommendedName>
    <alternativeName>
        <fullName evidence="6">Protein Ric-8</fullName>
    </alternativeName>
</protein>
<evidence type="ECO:0000313" key="9">
    <source>
        <dbReference type="Proteomes" id="UP001591681"/>
    </source>
</evidence>
<evidence type="ECO:0000256" key="3">
    <source>
        <dbReference type="ARBA" id="ARBA00022490"/>
    </source>
</evidence>
<gene>
    <name evidence="8" type="ORF">ACEWY4_025647</name>
</gene>
<dbReference type="GO" id="GO:0005085">
    <property type="term" value="F:guanyl-nucleotide exchange factor activity"/>
    <property type="evidence" value="ECO:0007669"/>
    <property type="project" value="UniProtKB-UniRule"/>
</dbReference>
<organism evidence="8 9">
    <name type="scientific">Coilia grayii</name>
    <name type="common">Gray's grenadier anchovy</name>
    <dbReference type="NCBI Taxonomy" id="363190"/>
    <lineage>
        <taxon>Eukaryota</taxon>
        <taxon>Metazoa</taxon>
        <taxon>Chordata</taxon>
        <taxon>Craniata</taxon>
        <taxon>Vertebrata</taxon>
        <taxon>Euteleostomi</taxon>
        <taxon>Actinopterygii</taxon>
        <taxon>Neopterygii</taxon>
        <taxon>Teleostei</taxon>
        <taxon>Clupei</taxon>
        <taxon>Clupeiformes</taxon>
        <taxon>Clupeoidei</taxon>
        <taxon>Engraulidae</taxon>
        <taxon>Coilinae</taxon>
        <taxon>Coilia</taxon>
    </lineage>
</organism>
<dbReference type="Proteomes" id="UP001591681">
    <property type="component" value="Unassembled WGS sequence"/>
</dbReference>
<dbReference type="SUPFAM" id="SSF48371">
    <property type="entry name" value="ARM repeat"/>
    <property type="match status" value="1"/>
</dbReference>
<evidence type="ECO:0000256" key="1">
    <source>
        <dbReference type="ARBA" id="ARBA00004544"/>
    </source>
</evidence>
<dbReference type="InterPro" id="IPR008376">
    <property type="entry name" value="Chaperone_Ric-8_A/B"/>
</dbReference>
<comment type="similarity">
    <text evidence="2 6">Belongs to the synembryn family.</text>
</comment>
<dbReference type="GO" id="GO:0001965">
    <property type="term" value="F:G-protein alpha-subunit binding"/>
    <property type="evidence" value="ECO:0007669"/>
    <property type="project" value="UniProtKB-UniRule"/>
</dbReference>
<evidence type="ECO:0000256" key="5">
    <source>
        <dbReference type="ARBA" id="ARBA00023186"/>
    </source>
</evidence>
<evidence type="ECO:0000256" key="2">
    <source>
        <dbReference type="ARBA" id="ARBA00009049"/>
    </source>
</evidence>
<dbReference type="AlphaFoldDB" id="A0ABD1ISJ2"/>
<comment type="subunit">
    <text evidence="6">Interacts with some GDP-bound G alpha proteins. Does not interact with G-alpha proteins when they are in complex with subunits beta and gamma.</text>
</comment>
<comment type="caution">
    <text evidence="8">The sequence shown here is derived from an EMBL/GenBank/DDBJ whole genome shotgun (WGS) entry which is preliminary data.</text>
</comment>
<dbReference type="Pfam" id="PF10165">
    <property type="entry name" value="Ric8"/>
    <property type="match status" value="1"/>
</dbReference>
<dbReference type="PRINTS" id="PR01802">
    <property type="entry name" value="SYNEMBRYN"/>
</dbReference>
<dbReference type="InterPro" id="IPR016024">
    <property type="entry name" value="ARM-type_fold"/>
</dbReference>
<feature type="region of interest" description="Disordered" evidence="7">
    <location>
        <begin position="691"/>
        <end position="713"/>
    </location>
</feature>